<comment type="caution">
    <text evidence="1">The sequence shown here is derived from an EMBL/GenBank/DDBJ whole genome shotgun (WGS) entry which is preliminary data.</text>
</comment>
<dbReference type="Proteomes" id="UP001152888">
    <property type="component" value="Unassembled WGS sequence"/>
</dbReference>
<organism evidence="1 2">
    <name type="scientific">Acanthoscelides obtectus</name>
    <name type="common">Bean weevil</name>
    <name type="synonym">Bruchus obtectus</name>
    <dbReference type="NCBI Taxonomy" id="200917"/>
    <lineage>
        <taxon>Eukaryota</taxon>
        <taxon>Metazoa</taxon>
        <taxon>Ecdysozoa</taxon>
        <taxon>Arthropoda</taxon>
        <taxon>Hexapoda</taxon>
        <taxon>Insecta</taxon>
        <taxon>Pterygota</taxon>
        <taxon>Neoptera</taxon>
        <taxon>Endopterygota</taxon>
        <taxon>Coleoptera</taxon>
        <taxon>Polyphaga</taxon>
        <taxon>Cucujiformia</taxon>
        <taxon>Chrysomeloidea</taxon>
        <taxon>Chrysomelidae</taxon>
        <taxon>Bruchinae</taxon>
        <taxon>Bruchini</taxon>
        <taxon>Acanthoscelides</taxon>
    </lineage>
</organism>
<gene>
    <name evidence="1" type="ORF">ACAOBT_LOCUS3423</name>
</gene>
<sequence length="48" mass="5683">MTLLFFEVFSTKINIHLHALEPIIEALIPLVCWQIQNGIFECVNCFFW</sequence>
<protein>
    <submittedName>
        <fullName evidence="1">Uncharacterized protein</fullName>
    </submittedName>
</protein>
<reference evidence="1" key="1">
    <citation type="submission" date="2022-03" db="EMBL/GenBank/DDBJ databases">
        <authorList>
            <person name="Sayadi A."/>
        </authorList>
    </citation>
    <scope>NUCLEOTIDE SEQUENCE</scope>
</reference>
<proteinExistence type="predicted"/>
<name>A0A9P0JTR1_ACAOB</name>
<keyword evidence="2" id="KW-1185">Reference proteome</keyword>
<evidence type="ECO:0000313" key="1">
    <source>
        <dbReference type="EMBL" id="CAH1959871.1"/>
    </source>
</evidence>
<dbReference type="AlphaFoldDB" id="A0A9P0JTR1"/>
<accession>A0A9P0JTR1</accession>
<dbReference type="EMBL" id="CAKOFQ010006685">
    <property type="protein sequence ID" value="CAH1959871.1"/>
    <property type="molecule type" value="Genomic_DNA"/>
</dbReference>
<evidence type="ECO:0000313" key="2">
    <source>
        <dbReference type="Proteomes" id="UP001152888"/>
    </source>
</evidence>